<keyword evidence="3" id="KW-0853">WD repeat</keyword>
<keyword evidence="9" id="KW-0732">Signal</keyword>
<evidence type="ECO:0000256" key="6">
    <source>
        <dbReference type="ARBA" id="ARBA00023034"/>
    </source>
</evidence>
<dbReference type="EMBL" id="AAYY01000016">
    <property type="protein sequence ID" value="EDP41679.1"/>
    <property type="molecule type" value="Genomic_DNA"/>
</dbReference>
<reference evidence="11 12" key="1">
    <citation type="journal article" date="2007" name="Proc. Natl. Acad. Sci. U.S.A.">
        <title>Dandruff-associated Malassezia genomes reveal convergent and divergent virulence traits shared with plant and human fungal pathogens.</title>
        <authorList>
            <person name="Xu J."/>
            <person name="Saunders C.W."/>
            <person name="Hu P."/>
            <person name="Grant R.A."/>
            <person name="Boekhout T."/>
            <person name="Kuramae E.E."/>
            <person name="Kronstad J.W."/>
            <person name="Deangelis Y.M."/>
            <person name="Reeder N.L."/>
            <person name="Johnstone K.R."/>
            <person name="Leland M."/>
            <person name="Fieno A.M."/>
            <person name="Begley W.M."/>
            <person name="Sun Y."/>
            <person name="Lacey M.P."/>
            <person name="Chaudhary T."/>
            <person name="Keough T."/>
            <person name="Chu L."/>
            <person name="Sears R."/>
            <person name="Yuan B."/>
            <person name="Dawson T.L.Jr."/>
        </authorList>
    </citation>
    <scope>NUCLEOTIDE SEQUENCE [LARGE SCALE GENOMIC DNA]</scope>
    <source>
        <strain evidence="12">ATCC MYA-4612 / CBS 7966</strain>
    </source>
</reference>
<accession>A8QB72</accession>
<feature type="transmembrane region" description="Helical" evidence="8">
    <location>
        <begin position="631"/>
        <end position="658"/>
    </location>
</feature>
<dbReference type="GeneID" id="5853286"/>
<evidence type="ECO:0000256" key="8">
    <source>
        <dbReference type="SAM" id="Phobius"/>
    </source>
</evidence>
<feature type="transmembrane region" description="Helical" evidence="8">
    <location>
        <begin position="402"/>
        <end position="427"/>
    </location>
</feature>
<dbReference type="GO" id="GO:0032936">
    <property type="term" value="C:SREBP-SCAP complex"/>
    <property type="evidence" value="ECO:0007669"/>
    <property type="project" value="TreeGrafter"/>
</dbReference>
<keyword evidence="4" id="KW-0677">Repeat</keyword>
<evidence type="ECO:0000313" key="12">
    <source>
        <dbReference type="Proteomes" id="UP000008837"/>
    </source>
</evidence>
<dbReference type="GO" id="GO:0032933">
    <property type="term" value="P:SREBP signaling pathway"/>
    <property type="evidence" value="ECO:0007669"/>
    <property type="project" value="InterPro"/>
</dbReference>
<dbReference type="KEGG" id="mgl:MGL_3887"/>
<evidence type="ECO:0000256" key="2">
    <source>
        <dbReference type="ARBA" id="ARBA00004394"/>
    </source>
</evidence>
<dbReference type="InParanoid" id="A8QB72"/>
<dbReference type="RefSeq" id="XP_001728893.1">
    <property type="nucleotide sequence ID" value="XM_001728841.1"/>
</dbReference>
<keyword evidence="8" id="KW-1133">Transmembrane helix</keyword>
<gene>
    <name evidence="11" type="ORF">MGL_3887</name>
</gene>
<dbReference type="GO" id="GO:0000139">
    <property type="term" value="C:Golgi membrane"/>
    <property type="evidence" value="ECO:0007669"/>
    <property type="project" value="UniProtKB-SubCell"/>
</dbReference>
<keyword evidence="8" id="KW-0812">Transmembrane</keyword>
<evidence type="ECO:0000256" key="7">
    <source>
        <dbReference type="ARBA" id="ARBA00023136"/>
    </source>
</evidence>
<feature type="transmembrane region" description="Helical" evidence="8">
    <location>
        <begin position="306"/>
        <end position="324"/>
    </location>
</feature>
<evidence type="ECO:0000313" key="11">
    <source>
        <dbReference type="EMBL" id="EDP41679.1"/>
    </source>
</evidence>
<keyword evidence="5" id="KW-0256">Endoplasmic reticulum</keyword>
<dbReference type="OrthoDB" id="6510177at2759"/>
<keyword evidence="6" id="KW-0333">Golgi apparatus</keyword>
<keyword evidence="7 8" id="KW-0472">Membrane</keyword>
<dbReference type="GO" id="GO:0045540">
    <property type="term" value="P:regulation of cholesterol biosynthetic process"/>
    <property type="evidence" value="ECO:0007669"/>
    <property type="project" value="TreeGrafter"/>
</dbReference>
<feature type="transmembrane region" description="Helical" evidence="8">
    <location>
        <begin position="523"/>
        <end position="541"/>
    </location>
</feature>
<dbReference type="Pfam" id="PF12349">
    <property type="entry name" value="Sterol-sensing"/>
    <property type="match status" value="1"/>
</dbReference>
<evidence type="ECO:0000256" key="5">
    <source>
        <dbReference type="ARBA" id="ARBA00022824"/>
    </source>
</evidence>
<dbReference type="VEuPathDB" id="FungiDB:MGL_3887"/>
<evidence type="ECO:0000256" key="1">
    <source>
        <dbReference type="ARBA" id="ARBA00004240"/>
    </source>
</evidence>
<dbReference type="AlphaFoldDB" id="A8QB72"/>
<sequence>MVLLCNLVIASLFYPAVVIYLLTTSDDPDSSMNAPVCVLRDRIHPGMEPPCVTGAWTPTNIWDMAKASLQDLTGSVRAHALSDDYPVHDLRLLWDETPTLAVVSNEQREMPAVVHVAQVLLSSDAIRHGGGAPYGVLHPQFLLMALQLQNELDKRLTSDSQTPGPSCIRRNETNECLVLSPLEFWHRDEQVLLADPHPAKSYTGSPVRAVVTPPVAPTVMQSPLPLLYSTTLSGRWPFLPLFSRAEYLVLTYFLHETNMHAWPDVVRDAVDHVVPAHVLMPQNITAGSTTLQFKPESLRARPTLDYKIVIAGYLLLLTFIFRGLVQMRRLHSRFGIAFTGSAQLVMDLIMSRSLCALLGIHLTAVPWPILPFVVVVVGSETMLFMIRVVTNTPLSLTVNSRVAYGLSQVAGPITLSTATDVLLLLLLSSLLRIEAVTQFVLFTICALVVDYFMQMTFFITVLSIDIQRLELAEVLLQGTRAPSTAVTPHPDLPHEPVLYGPRAGAAHFFSLLYHLWRIRTARGISVAITILAACAALVAYGPKLVSSNAVQHVLHERTISQMPMDAELDKSPYGAFWRAINPTGESFVRMVLEPWTLVTTTGPNWYAASVAGDVPGPWLEHLFFDRRSTTVFLFFLFVIAPIALSMVILSMILNYLLLHSDKLEASAHHDSENIELRRLLEPTWSRPHQIPCRST</sequence>
<feature type="chain" id="PRO_5002728156" description="SSD domain-containing protein" evidence="9">
    <location>
        <begin position="19"/>
        <end position="695"/>
    </location>
</feature>
<dbReference type="PROSITE" id="PS50156">
    <property type="entry name" value="SSD"/>
    <property type="match status" value="1"/>
</dbReference>
<comment type="caution">
    <text evidence="11">The sequence shown here is derived from an EMBL/GenBank/DDBJ whole genome shotgun (WGS) entry which is preliminary data.</text>
</comment>
<keyword evidence="12" id="KW-1185">Reference proteome</keyword>
<feature type="transmembrane region" description="Helical" evidence="8">
    <location>
        <begin position="439"/>
        <end position="462"/>
    </location>
</feature>
<dbReference type="PANTHER" id="PTHR46378:SF1">
    <property type="entry name" value="STEROL REGULATORY ELEMENT-BINDING PROTEIN CLEAVAGE-ACTIVATING PROTEIN"/>
    <property type="match status" value="1"/>
</dbReference>
<protein>
    <recommendedName>
        <fullName evidence="10">SSD domain-containing protein</fullName>
    </recommendedName>
</protein>
<dbReference type="GO" id="GO:0032934">
    <property type="term" value="F:sterol binding"/>
    <property type="evidence" value="ECO:0007669"/>
    <property type="project" value="InterPro"/>
</dbReference>
<evidence type="ECO:0000259" key="10">
    <source>
        <dbReference type="PROSITE" id="PS50156"/>
    </source>
</evidence>
<dbReference type="OMA" id="SANDAFH"/>
<evidence type="ECO:0000256" key="4">
    <source>
        <dbReference type="ARBA" id="ARBA00022737"/>
    </source>
</evidence>
<comment type="subcellular location">
    <subcellularLocation>
        <location evidence="1">Endoplasmic reticulum</location>
    </subcellularLocation>
    <subcellularLocation>
        <location evidence="2">Golgi apparatus membrane</location>
    </subcellularLocation>
</comment>
<evidence type="ECO:0000256" key="9">
    <source>
        <dbReference type="SAM" id="SignalP"/>
    </source>
</evidence>
<proteinExistence type="predicted"/>
<dbReference type="InterPro" id="IPR000731">
    <property type="entry name" value="SSD"/>
</dbReference>
<dbReference type="SUPFAM" id="SSF82866">
    <property type="entry name" value="Multidrug efflux transporter AcrB transmembrane domain"/>
    <property type="match status" value="1"/>
</dbReference>
<evidence type="ECO:0000256" key="3">
    <source>
        <dbReference type="ARBA" id="ARBA00022574"/>
    </source>
</evidence>
<dbReference type="InterPro" id="IPR053958">
    <property type="entry name" value="HMGCR/SNAP/NPC1-like_SSD"/>
</dbReference>
<dbReference type="InterPro" id="IPR030225">
    <property type="entry name" value="SCAP"/>
</dbReference>
<dbReference type="Proteomes" id="UP000008837">
    <property type="component" value="Unassembled WGS sequence"/>
</dbReference>
<name>A8QB72_MALGO</name>
<dbReference type="PANTHER" id="PTHR46378">
    <property type="entry name" value="STEROL REGULATORY ELEMENT-BINDING PROTEIN CLEAVAGE-ACTIVATING PROTEIN"/>
    <property type="match status" value="1"/>
</dbReference>
<organism evidence="11 12">
    <name type="scientific">Malassezia globosa (strain ATCC MYA-4612 / CBS 7966)</name>
    <name type="common">Dandruff-associated fungus</name>
    <dbReference type="NCBI Taxonomy" id="425265"/>
    <lineage>
        <taxon>Eukaryota</taxon>
        <taxon>Fungi</taxon>
        <taxon>Dikarya</taxon>
        <taxon>Basidiomycota</taxon>
        <taxon>Ustilaginomycotina</taxon>
        <taxon>Malasseziomycetes</taxon>
        <taxon>Malasseziales</taxon>
        <taxon>Malasseziaceae</taxon>
        <taxon>Malassezia</taxon>
    </lineage>
</organism>
<feature type="signal peptide" evidence="9">
    <location>
        <begin position="1"/>
        <end position="18"/>
    </location>
</feature>
<dbReference type="GO" id="GO:0005789">
    <property type="term" value="C:endoplasmic reticulum membrane"/>
    <property type="evidence" value="ECO:0007669"/>
    <property type="project" value="InterPro"/>
</dbReference>
<feature type="domain" description="SSD" evidence="10">
    <location>
        <begin position="305"/>
        <end position="464"/>
    </location>
</feature>